<evidence type="ECO:0000256" key="1">
    <source>
        <dbReference type="SAM" id="MobiDB-lite"/>
    </source>
</evidence>
<gene>
    <name evidence="3" type="ORF">BCR35DRAFT_306887</name>
</gene>
<feature type="compositionally biased region" description="Basic and acidic residues" evidence="1">
    <location>
        <begin position="127"/>
        <end position="139"/>
    </location>
</feature>
<dbReference type="EMBL" id="MCGR01000043">
    <property type="protein sequence ID" value="ORY74084.1"/>
    <property type="molecule type" value="Genomic_DNA"/>
</dbReference>
<feature type="transmembrane region" description="Helical" evidence="2">
    <location>
        <begin position="84"/>
        <end position="102"/>
    </location>
</feature>
<keyword evidence="2" id="KW-1133">Transmembrane helix</keyword>
<keyword evidence="2" id="KW-0812">Transmembrane</keyword>
<evidence type="ECO:0000256" key="2">
    <source>
        <dbReference type="SAM" id="Phobius"/>
    </source>
</evidence>
<accession>A0A1Y2ES24</accession>
<evidence type="ECO:0000313" key="4">
    <source>
        <dbReference type="Proteomes" id="UP000193467"/>
    </source>
</evidence>
<keyword evidence="2" id="KW-0472">Membrane</keyword>
<feature type="region of interest" description="Disordered" evidence="1">
    <location>
        <begin position="120"/>
        <end position="168"/>
    </location>
</feature>
<protein>
    <submittedName>
        <fullName evidence="3">Uncharacterized protein</fullName>
    </submittedName>
</protein>
<organism evidence="3 4">
    <name type="scientific">Leucosporidium creatinivorum</name>
    <dbReference type="NCBI Taxonomy" id="106004"/>
    <lineage>
        <taxon>Eukaryota</taxon>
        <taxon>Fungi</taxon>
        <taxon>Dikarya</taxon>
        <taxon>Basidiomycota</taxon>
        <taxon>Pucciniomycotina</taxon>
        <taxon>Microbotryomycetes</taxon>
        <taxon>Leucosporidiales</taxon>
        <taxon>Leucosporidium</taxon>
    </lineage>
</organism>
<proteinExistence type="predicted"/>
<keyword evidence="4" id="KW-1185">Reference proteome</keyword>
<dbReference type="InParanoid" id="A0A1Y2ES24"/>
<dbReference type="AlphaFoldDB" id="A0A1Y2ES24"/>
<comment type="caution">
    <text evidence="3">The sequence shown here is derived from an EMBL/GenBank/DDBJ whole genome shotgun (WGS) entry which is preliminary data.</text>
</comment>
<sequence length="180" mass="19866">MSNARIVCEGLREEHCLRARRCPAPPFAALLCFLPPLLAHQQSTHHLPNSPATTLQLTSSLQPLHRLRKTHPPRKMAARSTSQTWLSLFAVLLVLALTILPSPTNALSLSDLTHGGHLKPIVGAPQRRAESSPKPDRSFAIKRGGKGRNGHAKRLTKEVQMRRRSGKGVRRLVVGEDGHY</sequence>
<reference evidence="3 4" key="1">
    <citation type="submission" date="2016-07" db="EMBL/GenBank/DDBJ databases">
        <title>Pervasive Adenine N6-methylation of Active Genes in Fungi.</title>
        <authorList>
            <consortium name="DOE Joint Genome Institute"/>
            <person name="Mondo S.J."/>
            <person name="Dannebaum R.O."/>
            <person name="Kuo R.C."/>
            <person name="Labutti K."/>
            <person name="Haridas S."/>
            <person name="Kuo A."/>
            <person name="Salamov A."/>
            <person name="Ahrendt S.R."/>
            <person name="Lipzen A."/>
            <person name="Sullivan W."/>
            <person name="Andreopoulos W.B."/>
            <person name="Clum A."/>
            <person name="Lindquist E."/>
            <person name="Daum C."/>
            <person name="Ramamoorthy G.K."/>
            <person name="Gryganskyi A."/>
            <person name="Culley D."/>
            <person name="Magnuson J.K."/>
            <person name="James T.Y."/>
            <person name="O'Malley M.A."/>
            <person name="Stajich J.E."/>
            <person name="Spatafora J.W."/>
            <person name="Visel A."/>
            <person name="Grigoriev I.V."/>
        </authorList>
    </citation>
    <scope>NUCLEOTIDE SEQUENCE [LARGE SCALE GENOMIC DNA]</scope>
    <source>
        <strain evidence="3 4">62-1032</strain>
    </source>
</reference>
<evidence type="ECO:0000313" key="3">
    <source>
        <dbReference type="EMBL" id="ORY74084.1"/>
    </source>
</evidence>
<feature type="compositionally biased region" description="Basic residues" evidence="1">
    <location>
        <begin position="143"/>
        <end position="154"/>
    </location>
</feature>
<dbReference type="Proteomes" id="UP000193467">
    <property type="component" value="Unassembled WGS sequence"/>
</dbReference>
<name>A0A1Y2ES24_9BASI</name>